<dbReference type="GO" id="GO:0030833">
    <property type="term" value="P:regulation of actin filament polymerization"/>
    <property type="evidence" value="ECO:0007669"/>
    <property type="project" value="InterPro"/>
</dbReference>
<dbReference type="AlphaFoldDB" id="A0A1S8WLJ8"/>
<keyword evidence="2" id="KW-1185">Reference proteome</keyword>
<dbReference type="Pfam" id="PF05994">
    <property type="entry name" value="FragX_IP"/>
    <property type="match status" value="1"/>
</dbReference>
<dbReference type="Proteomes" id="UP000243686">
    <property type="component" value="Unassembled WGS sequence"/>
</dbReference>
<dbReference type="EMBL" id="KV905958">
    <property type="protein sequence ID" value="OON15299.1"/>
    <property type="molecule type" value="Genomic_DNA"/>
</dbReference>
<name>A0A1S8WLJ8_OPIVI</name>
<dbReference type="GO" id="GO:0031267">
    <property type="term" value="F:small GTPase binding"/>
    <property type="evidence" value="ECO:0007669"/>
    <property type="project" value="InterPro"/>
</dbReference>
<reference evidence="1 2" key="1">
    <citation type="submission" date="2015-03" db="EMBL/GenBank/DDBJ databases">
        <title>Draft genome of the nematode, Opisthorchis viverrini.</title>
        <authorList>
            <person name="Mitreva M."/>
        </authorList>
    </citation>
    <scope>NUCLEOTIDE SEQUENCE [LARGE SCALE GENOMIC DNA]</scope>
    <source>
        <strain evidence="1">Khon Kaen</strain>
    </source>
</reference>
<sequence length="151" mass="17294">MVNYSTAQLFYDFSSPATKRTTCLRISQWQLSNIIVSLYRFVRTKFTLSEVLEREKPPAVDAQYLWGSQSLTTCFDSIFGLYRGFVGAPHFAAVCRLLGYRGLYIVTTEVMKVAQSLLTDSCTKVTFDRRKSVQKTFVYIRLTICIAIKAR</sequence>
<evidence type="ECO:0000313" key="1">
    <source>
        <dbReference type="EMBL" id="OON15299.1"/>
    </source>
</evidence>
<evidence type="ECO:0000313" key="2">
    <source>
        <dbReference type="Proteomes" id="UP000243686"/>
    </source>
</evidence>
<accession>A0A1S8WLJ8</accession>
<dbReference type="PANTHER" id="PTHR12195">
    <property type="entry name" value="CYTOPLASMIC FMR1-INTERACTING PROTEIN-RELATED"/>
    <property type="match status" value="1"/>
</dbReference>
<gene>
    <name evidence="1" type="ORF">X801_08901</name>
</gene>
<organism evidence="1 2">
    <name type="scientific">Opisthorchis viverrini</name>
    <name type="common">Southeast Asian liver fluke</name>
    <dbReference type="NCBI Taxonomy" id="6198"/>
    <lineage>
        <taxon>Eukaryota</taxon>
        <taxon>Metazoa</taxon>
        <taxon>Spiralia</taxon>
        <taxon>Lophotrochozoa</taxon>
        <taxon>Platyhelminthes</taxon>
        <taxon>Trematoda</taxon>
        <taxon>Digenea</taxon>
        <taxon>Opisthorchiida</taxon>
        <taxon>Opisthorchiata</taxon>
        <taxon>Opisthorchiidae</taxon>
        <taxon>Opisthorchis</taxon>
    </lineage>
</organism>
<protein>
    <submittedName>
        <fullName evidence="1">Uncharacterized protein</fullName>
    </submittedName>
</protein>
<dbReference type="InterPro" id="IPR008081">
    <property type="entry name" value="Cytoplasmic_FMR1-int"/>
</dbReference>
<proteinExistence type="predicted"/>